<sequence>MGFESILEGFAYNSLVVVKPVTFIDKSFGPSDLTSDEKLIAICSEGVPCGDATKSKFGIINADTYEMNVKAVLTRVAS</sequence>
<evidence type="ECO:0000313" key="1">
    <source>
        <dbReference type="EMBL" id="SVB68211.1"/>
    </source>
</evidence>
<name>A0A382G1Z2_9ZZZZ</name>
<gene>
    <name evidence="1" type="ORF">METZ01_LOCUS221065</name>
</gene>
<proteinExistence type="predicted"/>
<dbReference type="EMBL" id="UINC01052646">
    <property type="protein sequence ID" value="SVB68211.1"/>
    <property type="molecule type" value="Genomic_DNA"/>
</dbReference>
<reference evidence="1" key="1">
    <citation type="submission" date="2018-05" db="EMBL/GenBank/DDBJ databases">
        <authorList>
            <person name="Lanie J.A."/>
            <person name="Ng W.-L."/>
            <person name="Kazmierczak K.M."/>
            <person name="Andrzejewski T.M."/>
            <person name="Davidsen T.M."/>
            <person name="Wayne K.J."/>
            <person name="Tettelin H."/>
            <person name="Glass J.I."/>
            <person name="Rusch D."/>
            <person name="Podicherti R."/>
            <person name="Tsui H.-C.T."/>
            <person name="Winkler M.E."/>
        </authorList>
    </citation>
    <scope>NUCLEOTIDE SEQUENCE</scope>
</reference>
<dbReference type="AlphaFoldDB" id="A0A382G1Z2"/>
<accession>A0A382G1Z2</accession>
<organism evidence="1">
    <name type="scientific">marine metagenome</name>
    <dbReference type="NCBI Taxonomy" id="408172"/>
    <lineage>
        <taxon>unclassified sequences</taxon>
        <taxon>metagenomes</taxon>
        <taxon>ecological metagenomes</taxon>
    </lineage>
</organism>
<protein>
    <submittedName>
        <fullName evidence="1">Uncharacterized protein</fullName>
    </submittedName>
</protein>
<feature type="non-terminal residue" evidence="1">
    <location>
        <position position="78"/>
    </location>
</feature>